<keyword evidence="3" id="KW-1185">Reference proteome</keyword>
<accession>A7HW31</accession>
<dbReference type="Gene3D" id="3.90.180.10">
    <property type="entry name" value="Medium-chain alcohol dehydrogenases, catalytic domain"/>
    <property type="match status" value="1"/>
</dbReference>
<dbReference type="PANTHER" id="PTHR45033">
    <property type="match status" value="1"/>
</dbReference>
<sequence length="337" mass="35182">MLAMAIQGEFGIDNLKPLERPVPKAGPGQVVVKMKAASLNYRDLATVVGMGGNPKLLPLVPLSDGCGEIVEAGEGVTRLKVGDRVAPSFFQGWFAGGPRAEVLGATALGGPIDGCAQEYMCLSAEGMSKAPANLSDAEVACLPCAGLTAWRALVVEGNIKAGDTVLVQGTGGVSIFALQFAKVMGARVIVTSSSDEKLERAKKLGADDFINYKATPNWAGEARKLTGGRGVDHVVEVGGADTFPQSIMASRVGGHVAVIGLLSGMTKDVNVAAIFSQNLKISGITVGSRTHFEEMSRAIEQNDIHPVIDERFPLADAQSAFRLMQGASHLGKIVLDI</sequence>
<name>A7HW31_PARL1</name>
<dbReference type="STRING" id="402881.Plav_2505"/>
<evidence type="ECO:0000259" key="1">
    <source>
        <dbReference type="SMART" id="SM00829"/>
    </source>
</evidence>
<dbReference type="KEGG" id="pla:Plav_2505"/>
<dbReference type="RefSeq" id="WP_012111425.1">
    <property type="nucleotide sequence ID" value="NC_009719.1"/>
</dbReference>
<reference evidence="2 3" key="1">
    <citation type="journal article" date="2011" name="Stand. Genomic Sci.">
        <title>Complete genome sequence of Parvibaculum lavamentivorans type strain (DS-1(T)).</title>
        <authorList>
            <person name="Schleheck D."/>
            <person name="Weiss M."/>
            <person name="Pitluck S."/>
            <person name="Bruce D."/>
            <person name="Land M.L."/>
            <person name="Han S."/>
            <person name="Saunders E."/>
            <person name="Tapia R."/>
            <person name="Detter C."/>
            <person name="Brettin T."/>
            <person name="Han J."/>
            <person name="Woyke T."/>
            <person name="Goodwin L."/>
            <person name="Pennacchio L."/>
            <person name="Nolan M."/>
            <person name="Cook A.M."/>
            <person name="Kjelleberg S."/>
            <person name="Thomas T."/>
        </authorList>
    </citation>
    <scope>NUCLEOTIDE SEQUENCE [LARGE SCALE GENOMIC DNA]</scope>
    <source>
        <strain evidence="3">DS-1 / DSM 13023 / NCIMB 13966</strain>
    </source>
</reference>
<organism evidence="2 3">
    <name type="scientific">Parvibaculum lavamentivorans (strain DS-1 / DSM 13023 / NCIMB 13966)</name>
    <dbReference type="NCBI Taxonomy" id="402881"/>
    <lineage>
        <taxon>Bacteria</taxon>
        <taxon>Pseudomonadati</taxon>
        <taxon>Pseudomonadota</taxon>
        <taxon>Alphaproteobacteria</taxon>
        <taxon>Hyphomicrobiales</taxon>
        <taxon>Parvibaculaceae</taxon>
        <taxon>Parvibaculum</taxon>
    </lineage>
</organism>
<dbReference type="InterPro" id="IPR013154">
    <property type="entry name" value="ADH-like_N"/>
</dbReference>
<gene>
    <name evidence="2" type="ordered locus">Plav_2505</name>
</gene>
<dbReference type="CDD" id="cd08276">
    <property type="entry name" value="MDR7"/>
    <property type="match status" value="1"/>
</dbReference>
<dbReference type="OrthoDB" id="9790818at2"/>
<dbReference type="Gene3D" id="3.40.50.720">
    <property type="entry name" value="NAD(P)-binding Rossmann-like Domain"/>
    <property type="match status" value="1"/>
</dbReference>
<dbReference type="Pfam" id="PF00107">
    <property type="entry name" value="ADH_zinc_N"/>
    <property type="match status" value="1"/>
</dbReference>
<dbReference type="eggNOG" id="COG0604">
    <property type="taxonomic scope" value="Bacteria"/>
</dbReference>
<dbReference type="AlphaFoldDB" id="A7HW31"/>
<dbReference type="HOGENOM" id="CLU_026673_3_4_5"/>
<dbReference type="InterPro" id="IPR020843">
    <property type="entry name" value="ER"/>
</dbReference>
<proteinExistence type="predicted"/>
<dbReference type="InterPro" id="IPR036291">
    <property type="entry name" value="NAD(P)-bd_dom_sf"/>
</dbReference>
<dbReference type="InterPro" id="IPR052711">
    <property type="entry name" value="Zinc_ADH-like"/>
</dbReference>
<dbReference type="GO" id="GO:0016491">
    <property type="term" value="F:oxidoreductase activity"/>
    <property type="evidence" value="ECO:0007669"/>
    <property type="project" value="InterPro"/>
</dbReference>
<feature type="domain" description="Enoyl reductase (ER)" evidence="1">
    <location>
        <begin position="11"/>
        <end position="335"/>
    </location>
</feature>
<dbReference type="EMBL" id="CP000774">
    <property type="protein sequence ID" value="ABS64114.1"/>
    <property type="molecule type" value="Genomic_DNA"/>
</dbReference>
<dbReference type="Pfam" id="PF08240">
    <property type="entry name" value="ADH_N"/>
    <property type="match status" value="1"/>
</dbReference>
<dbReference type="InterPro" id="IPR011032">
    <property type="entry name" value="GroES-like_sf"/>
</dbReference>
<dbReference type="InterPro" id="IPR013149">
    <property type="entry name" value="ADH-like_C"/>
</dbReference>
<dbReference type="PANTHER" id="PTHR45033:SF2">
    <property type="entry name" value="ZINC-TYPE ALCOHOL DEHYDROGENASE-LIKE PROTEIN C1773.06C"/>
    <property type="match status" value="1"/>
</dbReference>
<dbReference type="SUPFAM" id="SSF50129">
    <property type="entry name" value="GroES-like"/>
    <property type="match status" value="1"/>
</dbReference>
<dbReference type="SMART" id="SM00829">
    <property type="entry name" value="PKS_ER"/>
    <property type="match status" value="1"/>
</dbReference>
<protein>
    <submittedName>
        <fullName evidence="2">Alcohol dehydrogenase zinc-binding domain protein</fullName>
    </submittedName>
</protein>
<dbReference type="Proteomes" id="UP000006377">
    <property type="component" value="Chromosome"/>
</dbReference>
<evidence type="ECO:0000313" key="2">
    <source>
        <dbReference type="EMBL" id="ABS64114.1"/>
    </source>
</evidence>
<evidence type="ECO:0000313" key="3">
    <source>
        <dbReference type="Proteomes" id="UP000006377"/>
    </source>
</evidence>
<dbReference type="SUPFAM" id="SSF51735">
    <property type="entry name" value="NAD(P)-binding Rossmann-fold domains"/>
    <property type="match status" value="1"/>
</dbReference>